<dbReference type="GO" id="GO:0006260">
    <property type="term" value="P:DNA replication"/>
    <property type="evidence" value="ECO:0007669"/>
    <property type="project" value="UniProtKB-UniRule"/>
</dbReference>
<evidence type="ECO:0000256" key="20">
    <source>
        <dbReference type="SAM" id="MobiDB-lite"/>
    </source>
</evidence>
<comment type="miscellaneous">
    <text evidence="19">Hepadnaviral virions contain probably just one P protein molecule per particle.</text>
</comment>
<evidence type="ECO:0000313" key="22">
    <source>
        <dbReference type="EMBL" id="AFS89164.1"/>
    </source>
</evidence>
<organismHost>
    <name type="scientific">Homo sapiens</name>
    <name type="common">Human</name>
    <dbReference type="NCBI Taxonomy" id="9606"/>
</organismHost>
<comment type="catalytic activity">
    <reaction evidence="1 19">
        <text>Endonucleolytic cleavage to 5'-phosphomonoester.</text>
        <dbReference type="EC" id="3.1.26.4"/>
    </reaction>
</comment>
<keyword evidence="9 19" id="KW-0540">Nuclease</keyword>
<dbReference type="HAMAP" id="MF_04073">
    <property type="entry name" value="HBV_DPOL"/>
    <property type="match status" value="1"/>
</dbReference>
<comment type="similarity">
    <text evidence="2 19">Belongs to the hepadnaviridae P protein family.</text>
</comment>
<dbReference type="InterPro" id="IPR043502">
    <property type="entry name" value="DNA/RNA_pol_sf"/>
</dbReference>
<evidence type="ECO:0000313" key="23">
    <source>
        <dbReference type="Proteomes" id="UP000143276"/>
    </source>
</evidence>
<keyword evidence="16 19" id="KW-0238">DNA-binding</keyword>
<feature type="compositionally biased region" description="Polar residues" evidence="20">
    <location>
        <begin position="190"/>
        <end position="200"/>
    </location>
</feature>
<dbReference type="GO" id="GO:0052170">
    <property type="term" value="P:symbiont-mediated suppression of host innate immune response"/>
    <property type="evidence" value="ECO:0007669"/>
    <property type="project" value="UniProtKB-UniRule"/>
</dbReference>
<evidence type="ECO:0000256" key="3">
    <source>
        <dbReference type="ARBA" id="ARBA00022482"/>
    </source>
</evidence>
<evidence type="ECO:0000256" key="18">
    <source>
        <dbReference type="ARBA" id="ARBA00023280"/>
    </source>
</evidence>
<feature type="binding site" evidence="19">
    <location>
        <position position="452"/>
    </location>
    <ligand>
        <name>Mg(2+)</name>
        <dbReference type="ChEBI" id="CHEBI:18420"/>
        <note>catalytic</note>
    </ligand>
</feature>
<dbReference type="InterPro" id="IPR000201">
    <property type="entry name" value="DNApol_viral_N"/>
</dbReference>
<feature type="binding site" evidence="19">
    <location>
        <position position="453"/>
    </location>
    <ligand>
        <name>Mg(2+)</name>
        <dbReference type="ChEBI" id="CHEBI:18420"/>
        <note>catalytic</note>
    </ligand>
</feature>
<dbReference type="FunFam" id="3.30.70.270:FF:000009">
    <property type="entry name" value="Protein P"/>
    <property type="match status" value="1"/>
</dbReference>
<dbReference type="Gene3D" id="3.30.70.270">
    <property type="match status" value="1"/>
</dbReference>
<organism evidence="22 23">
    <name type="scientific">Hepatitis B virus</name>
    <name type="common">HBV</name>
    <dbReference type="NCBI Taxonomy" id="10407"/>
    <lineage>
        <taxon>Viruses</taxon>
        <taxon>Riboviria</taxon>
        <taxon>Pararnavirae</taxon>
        <taxon>Artverviricota</taxon>
        <taxon>Revtraviricetes</taxon>
        <taxon>Blubervirales</taxon>
        <taxon>Hepadnaviridae</taxon>
        <taxon>Orthohepadnavirus</taxon>
        <taxon>Orthohepadnavirus hominoidei</taxon>
    </lineage>
</organism>
<feature type="region of interest" description="Terminal protein domain (TP)" evidence="19">
    <location>
        <begin position="1"/>
        <end position="177"/>
    </location>
</feature>
<dbReference type="Pfam" id="PF00242">
    <property type="entry name" value="DNA_pol_viral_N"/>
    <property type="match status" value="2"/>
</dbReference>
<dbReference type="GO" id="GO:0003964">
    <property type="term" value="F:RNA-directed DNA polymerase activity"/>
    <property type="evidence" value="ECO:0007669"/>
    <property type="project" value="UniProtKB-UniRule"/>
</dbReference>
<keyword evidence="5 19" id="KW-1090">Inhibition of host innate immune response by virus</keyword>
<comment type="catalytic activity">
    <reaction evidence="19">
        <text>DNA(n) + a 2'-deoxyribonucleoside 5'-triphosphate = DNA(n+1) + diphosphate</text>
        <dbReference type="Rhea" id="RHEA:22508"/>
        <dbReference type="Rhea" id="RHEA-COMP:17339"/>
        <dbReference type="Rhea" id="RHEA-COMP:17340"/>
        <dbReference type="ChEBI" id="CHEBI:33019"/>
        <dbReference type="ChEBI" id="CHEBI:61560"/>
        <dbReference type="ChEBI" id="CHEBI:173112"/>
        <dbReference type="EC" id="2.7.7.49"/>
    </reaction>
</comment>
<dbReference type="EMBL" id="JQ040130">
    <property type="protein sequence ID" value="AFS89164.1"/>
    <property type="molecule type" value="Genomic_DNA"/>
</dbReference>
<comment type="caution">
    <text evidence="19">Lacks conserved residue(s) required for the propagation of feature annotation.</text>
</comment>
<keyword evidence="14 19" id="KW-0695">RNA-directed DNA polymerase</keyword>
<evidence type="ECO:0000256" key="9">
    <source>
        <dbReference type="ARBA" id="ARBA00022722"/>
    </source>
</evidence>
<evidence type="ECO:0000256" key="1">
    <source>
        <dbReference type="ARBA" id="ARBA00000077"/>
    </source>
</evidence>
<evidence type="ECO:0000256" key="15">
    <source>
        <dbReference type="ARBA" id="ARBA00022932"/>
    </source>
</evidence>
<feature type="site" description="Priming of reverse-transcription by covalently linking the first nucleotide of the (-)DNA" evidence="19">
    <location>
        <position position="63"/>
    </location>
</feature>
<dbReference type="Pfam" id="PF00078">
    <property type="entry name" value="RVT_1"/>
    <property type="match status" value="1"/>
</dbReference>
<keyword evidence="17 19" id="KW-0511">Multifunctional enzyme</keyword>
<evidence type="ECO:0000259" key="21">
    <source>
        <dbReference type="PROSITE" id="PS50878"/>
    </source>
</evidence>
<evidence type="ECO:0000256" key="17">
    <source>
        <dbReference type="ARBA" id="ARBA00023268"/>
    </source>
</evidence>
<evidence type="ECO:0000256" key="12">
    <source>
        <dbReference type="ARBA" id="ARBA00022801"/>
    </source>
</evidence>
<dbReference type="EC" id="2.7.7.49" evidence="19"/>
<keyword evidence="3 19" id="KW-1113">Inhibition of host RLR pathway by virus</keyword>
<keyword evidence="4 19" id="KW-0945">Host-virus interaction</keyword>
<comment type="catalytic activity">
    <reaction evidence="19">
        <text>DNA(n) + a 2'-deoxyribonucleoside 5'-triphosphate = DNA(n+1) + diphosphate</text>
        <dbReference type="Rhea" id="RHEA:22508"/>
        <dbReference type="Rhea" id="RHEA-COMP:17339"/>
        <dbReference type="Rhea" id="RHEA-COMP:17340"/>
        <dbReference type="ChEBI" id="CHEBI:33019"/>
        <dbReference type="ChEBI" id="CHEBI:61560"/>
        <dbReference type="ChEBI" id="CHEBI:173112"/>
        <dbReference type="EC" id="2.7.7.7"/>
    </reaction>
</comment>
<dbReference type="GO" id="GO:0003887">
    <property type="term" value="F:DNA-directed DNA polymerase activity"/>
    <property type="evidence" value="ECO:0007669"/>
    <property type="project" value="UniProtKB-UniRule"/>
</dbReference>
<dbReference type="Proteomes" id="UP000143276">
    <property type="component" value="Genome"/>
</dbReference>
<evidence type="ECO:0000256" key="7">
    <source>
        <dbReference type="ARBA" id="ARBA00022695"/>
    </source>
</evidence>
<dbReference type="GO" id="GO:0004523">
    <property type="term" value="F:RNA-DNA hybrid ribonuclease activity"/>
    <property type="evidence" value="ECO:0007669"/>
    <property type="project" value="UniProtKB-UniRule"/>
</dbReference>
<dbReference type="GO" id="GO:0003677">
    <property type="term" value="F:DNA binding"/>
    <property type="evidence" value="ECO:0007669"/>
    <property type="project" value="UniProtKB-UniRule"/>
</dbReference>
<reference evidence="22 23" key="1">
    <citation type="journal article" date="2012" name="BMC Microbiol.">
        <title>Whole genome HBV deletion profiles and the accumulation of preS deletion mutant during antiviral treatment.</title>
        <authorList>
            <person name="Zhang D."/>
            <person name="Dong P."/>
            <person name="Zhang K."/>
            <person name="Deng L."/>
            <person name="Bach C."/>
            <person name="Chen W."/>
            <person name="Li F."/>
            <person name="Protzer U."/>
            <person name="Ding H."/>
            <person name="Zeng C."/>
        </authorList>
    </citation>
    <scope>NUCLEOTIDE SEQUENCE [LARGE SCALE GENOMIC DNA]</scope>
    <source>
        <strain evidence="22">95</strain>
    </source>
</reference>
<comment type="domain">
    <text evidence="19">The polymerase/reverse transcriptase (RT) and ribonuclease H (RH) domains are structured in five subdomains: finger, palm, thumb, connection and RNase H. Within the palm subdomain, the 'primer grip' region is thought to be involved in the positioning of the primer terminus for accommodating the incoming nucleotide. The RH domain stabilizes the association of RT with primer-template.</text>
</comment>
<name>K7QGR3_HBV</name>
<dbReference type="InterPro" id="IPR001462">
    <property type="entry name" value="DNApol_viral_C"/>
</dbReference>
<evidence type="ECO:0000256" key="14">
    <source>
        <dbReference type="ARBA" id="ARBA00022918"/>
    </source>
</evidence>
<dbReference type="InterPro" id="IPR000477">
    <property type="entry name" value="RT_dom"/>
</dbReference>
<evidence type="ECO:0000256" key="10">
    <source>
        <dbReference type="ARBA" id="ARBA00022723"/>
    </source>
</evidence>
<dbReference type="PANTHER" id="PTHR33064:SF29">
    <property type="entry name" value="PEPTIDASE A2 DOMAIN-CONTAINING PROTEIN-RELATED"/>
    <property type="match status" value="1"/>
</dbReference>
<proteinExistence type="inferred from homology"/>
<comment type="function">
    <text evidence="19">Multifunctional enzyme that converts the viral RNA genome into dsDNA in viral cytoplasmic capsids. This enzyme displays a DNA polymerase activity that can copy either DNA or RNA templates, and a ribonuclease H (RNase H) activity that cleaves the RNA strand of RNA-DNA heteroduplexes in a partially processive 3'- to 5'-endonucleasic mode. Neo-synthesized pregenomic RNA (pgRNA) are encapsidated together with the P protein, and reverse-transcribed inside the nucleocapsid. Initiation of reverse-transcription occurs first by binding the epsilon loop on the pgRNA genome, and is initiated by protein priming, thereby the 5'-end of (-)DNA is covalently linked to P protein. Partial (+)DNA is synthesized from the (-)DNA template and generates the relaxed circular DNA (RC-DNA) genome. After budding and infection, the RC-DNA migrates in the nucleus, and is converted into a plasmid-like covalently closed circular DNA (cccDNA). The activity of P protein does not seem to be necessary for cccDNA generation, and is presumably released from (+)DNA by host nuclear DNA repair machinery.</text>
</comment>
<sequence length="744" mass="83988">MPLSYQHFRKLLLLDDEAGPLEEELPRLADEGLNRRVAEDLNLGNLNVSIPWTHKVGNFTGLYSSTVPVFNPEWQTPSFPHIHLQEDIINRCQQYVGPLTVNEKRRLKLIMPARFYPNLTKYLPLDKGIKPYYPEHAVNHYFKTRHYLHTLWKAGILYKRETTRSASFCGSPYSWEQELQHGRLVFQTSTGTSKRQSSSGHAVELHNIPPSSARPQSEGPILSCWWLQFRNSKPCSDYCLTHIVNLLEDWGPCTEHGEHNIRIPRTPARVTGGVFLVDKNPHNTTESRLVVDFSQFSRGSTHVSWPKFAVPNLQSLTNLLSSNLSWLSLDVSAAFYHIPLHPAAMPHLLVGSSGLPRYVARLSSTSRNINYQHGTMQDLHDSCSRNLYVSLLLLYKTFGRKLHLYSHPIILGFRKIPMGVGLSPFLLAQFTSAICSVVRRAFPHCLAFSYMDDVVLGAKSVQHLESLFTSITNFLLSLGIHLNPNKTKRWGYSLNFMGYVIGSWGTLPQEHIVQKLKQCFRKLPVNRPIDWKVCQRIVGLLGFAAPFTQCGYPALMPLYACIQSKQAFTFSPTYKAFLCKQYLNLYPVARQRSGLCQVFADATPTGWGLAIGHRRMRGTFVAPLPIHTAELLAACFARSRSGAKLIGTDNSVVLSRKYTSFPWLLGCAANWILRGTSFVYVPSALNPADDPSRGRLGLYRPLLHLPFRPTTGRTSLYAVSPSVPSHLPDRVHFASPLHVAWRPP</sequence>
<evidence type="ECO:0000256" key="11">
    <source>
        <dbReference type="ARBA" id="ARBA00022759"/>
    </source>
</evidence>
<keyword evidence="18 19" id="KW-0899">Viral immunoevasion</keyword>
<keyword evidence="11 19" id="KW-0255">Endonuclease</keyword>
<feature type="region of interest" description="Polymerase/reverse transcriptase domain (RT)" evidence="19">
    <location>
        <begin position="248"/>
        <end position="591"/>
    </location>
</feature>
<keyword evidence="8 19" id="KW-0235">DNA replication</keyword>
<keyword evidence="13 19" id="KW-0460">Magnesium</keyword>
<evidence type="ECO:0000256" key="2">
    <source>
        <dbReference type="ARBA" id="ARBA00007994"/>
    </source>
</evidence>
<dbReference type="GO" id="GO:0046872">
    <property type="term" value="F:metal ion binding"/>
    <property type="evidence" value="ECO:0007669"/>
    <property type="project" value="UniProtKB-UniRule"/>
</dbReference>
<dbReference type="PROSITE" id="PS50878">
    <property type="entry name" value="RT_POL"/>
    <property type="match status" value="1"/>
</dbReference>
<evidence type="ECO:0000256" key="19">
    <source>
        <dbReference type="HAMAP-Rule" id="MF_04073"/>
    </source>
</evidence>
<keyword evidence="10 19" id="KW-0479">Metal-binding</keyword>
<dbReference type="InterPro" id="IPR051320">
    <property type="entry name" value="Viral_Replic_Matur_Polypro"/>
</dbReference>
<feature type="domain" description="Reverse transcriptase" evidence="21">
    <location>
        <begin position="258"/>
        <end position="501"/>
    </location>
</feature>
<keyword evidence="15 19" id="KW-0239">DNA-directed DNA polymerase</keyword>
<protein>
    <recommendedName>
        <fullName evidence="19">Protein P</fullName>
    </recommendedName>
    <domain>
        <recommendedName>
            <fullName evidence="19">DNA-directed DNA polymerase</fullName>
            <ecNumber evidence="19">2.7.7.7</ecNumber>
        </recommendedName>
    </domain>
    <domain>
        <recommendedName>
            <fullName evidence="19">RNA-directed DNA polymerase</fullName>
            <ecNumber evidence="19">2.7.7.49</ecNumber>
        </recommendedName>
    </domain>
    <domain>
        <recommendedName>
            <fullName evidence="19">Ribonuclease H</fullName>
            <ecNumber evidence="19">3.1.26.4</ecNumber>
        </recommendedName>
    </domain>
</protein>
<dbReference type="InterPro" id="IPR037531">
    <property type="entry name" value="HBV_DPOL"/>
</dbReference>
<evidence type="ECO:0000256" key="8">
    <source>
        <dbReference type="ARBA" id="ARBA00022705"/>
    </source>
</evidence>
<keyword evidence="12 19" id="KW-0378">Hydrolase</keyword>
<feature type="region of interest" description="Disordered" evidence="20">
    <location>
        <begin position="190"/>
        <end position="217"/>
    </location>
</feature>
<keyword evidence="6 19" id="KW-0808">Transferase</keyword>
<dbReference type="Pfam" id="PF00336">
    <property type="entry name" value="DNA_pol_viral_C"/>
    <property type="match status" value="1"/>
</dbReference>
<comment type="activity regulation">
    <text evidence="19">Activated by host HSP70 and HSP40 in vitro to be able to bind the epsilon loop of the pgRNA. Because deletion of the RNase H region renders the protein partly chaperone-independent, the chaperones may be needed indirectly to relieve occlusion of the RNA-binding site by this domain. Inhibited by several reverse-transcriptase inhibitors: Lamivudine, Adefovir and Entecavir.</text>
</comment>
<evidence type="ECO:0000256" key="16">
    <source>
        <dbReference type="ARBA" id="ARBA00023125"/>
    </source>
</evidence>
<accession>K7QGR3</accession>
<dbReference type="SUPFAM" id="SSF56672">
    <property type="entry name" value="DNA/RNA polymerases"/>
    <property type="match status" value="1"/>
</dbReference>
<evidence type="ECO:0000256" key="4">
    <source>
        <dbReference type="ARBA" id="ARBA00022581"/>
    </source>
</evidence>
<keyword evidence="7 19" id="KW-0548">Nucleotidyltransferase</keyword>
<evidence type="ECO:0000256" key="5">
    <source>
        <dbReference type="ARBA" id="ARBA00022632"/>
    </source>
</evidence>
<comment type="domain">
    <text evidence="19">Terminal protein domain (TP) is hepadnavirus-specific. Spacer domain is highly variable and separates the TP and RT domains. Polymerase/reverse-transcriptase domain (RT) and ribonuclease H domain (RH) are similar to retrovirus reverse transcriptase/RNase H.</text>
</comment>
<gene>
    <name evidence="19 22" type="primary">P</name>
</gene>
<feature type="binding site" evidence="19">
    <location>
        <position position="330"/>
    </location>
    <ligand>
        <name>Mg(2+)</name>
        <dbReference type="ChEBI" id="CHEBI:18420"/>
        <note>catalytic</note>
    </ligand>
</feature>
<evidence type="ECO:0000256" key="13">
    <source>
        <dbReference type="ARBA" id="ARBA00022842"/>
    </source>
</evidence>
<dbReference type="EC" id="2.7.7.7" evidence="19"/>
<dbReference type="EC" id="3.1.26.4" evidence="19"/>
<dbReference type="PANTHER" id="PTHR33064">
    <property type="entry name" value="POL PROTEIN"/>
    <property type="match status" value="1"/>
</dbReference>
<evidence type="ECO:0000256" key="6">
    <source>
        <dbReference type="ARBA" id="ARBA00022679"/>
    </source>
</evidence>
<dbReference type="InterPro" id="IPR043128">
    <property type="entry name" value="Rev_trsase/Diguanyl_cyclase"/>
</dbReference>
<organismHost>
    <name type="scientific">Pan troglodytes</name>
    <name type="common">Chimpanzee</name>
    <dbReference type="NCBI Taxonomy" id="9598"/>
</organismHost>